<evidence type="ECO:0000256" key="1">
    <source>
        <dbReference type="ARBA" id="ARBA00022741"/>
    </source>
</evidence>
<feature type="transmembrane region" description="Helical" evidence="5">
    <location>
        <begin position="391"/>
        <end position="414"/>
    </location>
</feature>
<name>A0A7W8ADX4_9ACTN</name>
<dbReference type="AlphaFoldDB" id="A0A7W8ADX4"/>
<dbReference type="InterPro" id="IPR043129">
    <property type="entry name" value="ATPase_NBD"/>
</dbReference>
<proteinExistence type="inferred from homology"/>
<feature type="transmembrane region" description="Helical" evidence="5">
    <location>
        <begin position="454"/>
        <end position="471"/>
    </location>
</feature>
<keyword evidence="3" id="KW-0143">Chaperone</keyword>
<feature type="transmembrane region" description="Helical" evidence="5">
    <location>
        <begin position="477"/>
        <end position="498"/>
    </location>
</feature>
<evidence type="ECO:0000313" key="7">
    <source>
        <dbReference type="Proteomes" id="UP000568380"/>
    </source>
</evidence>
<feature type="transmembrane region" description="Helical" evidence="5">
    <location>
        <begin position="531"/>
        <end position="551"/>
    </location>
</feature>
<dbReference type="PANTHER" id="PTHR19375">
    <property type="entry name" value="HEAT SHOCK PROTEIN 70KDA"/>
    <property type="match status" value="1"/>
</dbReference>
<feature type="transmembrane region" description="Helical" evidence="5">
    <location>
        <begin position="420"/>
        <end position="442"/>
    </location>
</feature>
<accession>A0A7W8ADX4</accession>
<reference evidence="6 7" key="1">
    <citation type="submission" date="2020-08" db="EMBL/GenBank/DDBJ databases">
        <title>Genomic Encyclopedia of Type Strains, Phase IV (KMG-IV): sequencing the most valuable type-strain genomes for metagenomic binning, comparative biology and taxonomic classification.</title>
        <authorList>
            <person name="Goeker M."/>
        </authorList>
    </citation>
    <scope>NUCLEOTIDE SEQUENCE [LARGE SCALE GENOMIC DNA]</scope>
    <source>
        <strain evidence="6 7">DSM 45385</strain>
    </source>
</reference>
<keyword evidence="5" id="KW-0812">Transmembrane</keyword>
<dbReference type="EMBL" id="JACHIN010000016">
    <property type="protein sequence ID" value="MBB5083286.1"/>
    <property type="molecule type" value="Genomic_DNA"/>
</dbReference>
<keyword evidence="5" id="KW-1133">Transmembrane helix</keyword>
<organism evidence="6 7">
    <name type="scientific">Nonomuraea endophytica</name>
    <dbReference type="NCBI Taxonomy" id="714136"/>
    <lineage>
        <taxon>Bacteria</taxon>
        <taxon>Bacillati</taxon>
        <taxon>Actinomycetota</taxon>
        <taxon>Actinomycetes</taxon>
        <taxon>Streptosporangiales</taxon>
        <taxon>Streptosporangiaceae</taxon>
        <taxon>Nonomuraea</taxon>
    </lineage>
</organism>
<dbReference type="RefSeq" id="WP_184972235.1">
    <property type="nucleotide sequence ID" value="NZ_JACHIN010000016.1"/>
</dbReference>
<dbReference type="Proteomes" id="UP000568380">
    <property type="component" value="Unassembled WGS sequence"/>
</dbReference>
<dbReference type="SUPFAM" id="SSF53067">
    <property type="entry name" value="Actin-like ATPase domain"/>
    <property type="match status" value="2"/>
</dbReference>
<dbReference type="PRINTS" id="PR00301">
    <property type="entry name" value="HEATSHOCK70"/>
</dbReference>
<keyword evidence="2 4" id="KW-0067">ATP-binding</keyword>
<dbReference type="Pfam" id="PF00012">
    <property type="entry name" value="HSP70"/>
    <property type="match status" value="1"/>
</dbReference>
<gene>
    <name evidence="6" type="ORF">HNR40_008789</name>
</gene>
<protein>
    <submittedName>
        <fullName evidence="6">Actin-like ATPase involved in cell morphogenesis</fullName>
    </submittedName>
</protein>
<evidence type="ECO:0000256" key="5">
    <source>
        <dbReference type="SAM" id="Phobius"/>
    </source>
</evidence>
<evidence type="ECO:0000256" key="3">
    <source>
        <dbReference type="ARBA" id="ARBA00023186"/>
    </source>
</evidence>
<comment type="caution">
    <text evidence="6">The sequence shown here is derived from an EMBL/GenBank/DDBJ whole genome shotgun (WGS) entry which is preliminary data.</text>
</comment>
<feature type="transmembrane region" description="Helical" evidence="5">
    <location>
        <begin position="507"/>
        <end position="525"/>
    </location>
</feature>
<keyword evidence="7" id="KW-1185">Reference proteome</keyword>
<keyword evidence="5" id="KW-0472">Membrane</keyword>
<dbReference type="GO" id="GO:0140662">
    <property type="term" value="F:ATP-dependent protein folding chaperone"/>
    <property type="evidence" value="ECO:0007669"/>
    <property type="project" value="InterPro"/>
</dbReference>
<comment type="similarity">
    <text evidence="4">Belongs to the heat shock protein 70 family.</text>
</comment>
<dbReference type="Gene3D" id="3.90.640.10">
    <property type="entry name" value="Actin, Chain A, domain 4"/>
    <property type="match status" value="1"/>
</dbReference>
<evidence type="ECO:0000313" key="6">
    <source>
        <dbReference type="EMBL" id="MBB5083286.1"/>
    </source>
</evidence>
<dbReference type="InterPro" id="IPR013126">
    <property type="entry name" value="Hsp_70_fam"/>
</dbReference>
<dbReference type="Gene3D" id="3.30.420.40">
    <property type="match status" value="2"/>
</dbReference>
<evidence type="ECO:0000256" key="4">
    <source>
        <dbReference type="RuleBase" id="RU003322"/>
    </source>
</evidence>
<keyword evidence="1 4" id="KW-0547">Nucleotide-binding</keyword>
<evidence type="ECO:0000256" key="2">
    <source>
        <dbReference type="ARBA" id="ARBA00022840"/>
    </source>
</evidence>
<dbReference type="GO" id="GO:0005524">
    <property type="term" value="F:ATP binding"/>
    <property type="evidence" value="ECO:0007669"/>
    <property type="project" value="UniProtKB-KW"/>
</dbReference>
<sequence>MGVVYGIDFGTSNSSIMVGLADGRVVVVPDPETRGAAEIPTAVLATRGKLYVGTAAKRLGPAYIQNYRTEFKRDFGDDAPVHLDGRRYQVHELVAEVLRHLRAQARRAVPGEPDAVVITVPVSWDAGNHDLMKQAAELAGFDPATVTLVSEPVAGVRGAVTGQRFFDEQTILLYDLGGGTFDCALTKGTTDAGFRDVGRPGGIPTLGGIDFDREILTAIRARHPEQVDALFADPEPDVPVLRRRLGLRDTCEKIKHALSQREEHRALLSELDPPVLFTMTRDELAELLDKPLAETMDECDRLLGDQELAWDEVTKVIPVGGSSRLPMVHAQISRRSGVTVLKVEEPELAVVRGAAHLAMEIRDAQAVMEEAPAPAPPVPPVPRVRVPKTRAVAAGQLVVLGFAWILSAVIYLAGARLSGGWQIVLLIVLFLLALVAALGLAVDALDRRDPEPGLLMASITAIGPVVAAIVAETRPAADANVVMVGGTFLAAASCWWGARFVRGGERFSMIAGGAFIAMGGGGYWLTEGSDAVGWVTVSSMVGLFIAIAGSGGDSHTSRGSS</sequence>